<gene>
    <name evidence="1" type="ORF">S01H1_17553</name>
</gene>
<feature type="non-terminal residue" evidence="1">
    <location>
        <position position="1"/>
    </location>
</feature>
<dbReference type="GO" id="GO:0030246">
    <property type="term" value="F:carbohydrate binding"/>
    <property type="evidence" value="ECO:0007669"/>
    <property type="project" value="InterPro"/>
</dbReference>
<dbReference type="AlphaFoldDB" id="X0SD17"/>
<reference evidence="1" key="1">
    <citation type="journal article" date="2014" name="Front. Microbiol.">
        <title>High frequency of phylogenetically diverse reductive dehalogenase-homologous genes in deep subseafloor sedimentary metagenomes.</title>
        <authorList>
            <person name="Kawai M."/>
            <person name="Futagami T."/>
            <person name="Toyoda A."/>
            <person name="Takaki Y."/>
            <person name="Nishi S."/>
            <person name="Hori S."/>
            <person name="Arai W."/>
            <person name="Tsubouchi T."/>
            <person name="Morono Y."/>
            <person name="Uchiyama I."/>
            <person name="Ito T."/>
            <person name="Fujiyama A."/>
            <person name="Inagaki F."/>
            <person name="Takami H."/>
        </authorList>
    </citation>
    <scope>NUCLEOTIDE SEQUENCE</scope>
    <source>
        <strain evidence="1">Expedition CK06-06</strain>
    </source>
</reference>
<dbReference type="Pfam" id="PF13620">
    <property type="entry name" value="CarboxypepD_reg"/>
    <property type="match status" value="1"/>
</dbReference>
<protein>
    <recommendedName>
        <fullName evidence="2">Carboxypeptidase regulatory-like domain-containing protein</fullName>
    </recommendedName>
</protein>
<evidence type="ECO:0000313" key="1">
    <source>
        <dbReference type="EMBL" id="GAF73011.1"/>
    </source>
</evidence>
<accession>X0SD17</accession>
<comment type="caution">
    <text evidence="1">The sequence shown here is derived from an EMBL/GenBank/DDBJ whole genome shotgun (WGS) entry which is preliminary data.</text>
</comment>
<dbReference type="SUPFAM" id="SSF49452">
    <property type="entry name" value="Starch-binding domain-like"/>
    <property type="match status" value="1"/>
</dbReference>
<dbReference type="Gene3D" id="2.60.40.1120">
    <property type="entry name" value="Carboxypeptidase-like, regulatory domain"/>
    <property type="match status" value="1"/>
</dbReference>
<feature type="non-terminal residue" evidence="1">
    <location>
        <position position="345"/>
    </location>
</feature>
<dbReference type="EMBL" id="BARS01009323">
    <property type="protein sequence ID" value="GAF73011.1"/>
    <property type="molecule type" value="Genomic_DNA"/>
</dbReference>
<proteinExistence type="predicted"/>
<sequence>ASVSLSAGETTTRDFVLDPAGSISGTVTDVNGNPVPNLVLYLSGYEPPHYATNPEGEYIIPGLEAGVHTVNIETPYPWYILVNGWDISEELLTHTTVDVNLGQTTWVDFTQMPPVITEWLRVDRLRIKRNIKGDPNKDSLKVQGEFNTSGASTINTDGAVFTFGNGNTYTVTLTGGNNFTGGRGGKWKYSDKAAGVSASFLLGQGGSTRNKYSLSTKKQNISAAVASAYPLNVNMQQAGFGAFDENVGIFPIVVTDRKAPFATKGATFRLPKNTCNTPKMFIDALIIKRDLAKQDKDSLRIVINYESAANFNPDNDTLIISIDQEELQIDPNNWTKISRKEQKGQ</sequence>
<evidence type="ECO:0008006" key="2">
    <source>
        <dbReference type="Google" id="ProtNLM"/>
    </source>
</evidence>
<name>X0SD17_9ZZZZ</name>
<organism evidence="1">
    <name type="scientific">marine sediment metagenome</name>
    <dbReference type="NCBI Taxonomy" id="412755"/>
    <lineage>
        <taxon>unclassified sequences</taxon>
        <taxon>metagenomes</taxon>
        <taxon>ecological metagenomes</taxon>
    </lineage>
</organism>
<dbReference type="InterPro" id="IPR013784">
    <property type="entry name" value="Carb-bd-like_fold"/>
</dbReference>